<dbReference type="EMBL" id="AZFK01000018">
    <property type="protein sequence ID" value="KRL91670.1"/>
    <property type="molecule type" value="Genomic_DNA"/>
</dbReference>
<comment type="caution">
    <text evidence="1">The sequence shown here is derived from an EMBL/GenBank/DDBJ whole genome shotgun (WGS) entry which is preliminary data.</text>
</comment>
<name>A0A0R1UE02_9LACO</name>
<accession>A0A0R1UE02</accession>
<dbReference type="PATRIC" id="fig|1423760.3.peg.1153"/>
<proteinExistence type="predicted"/>
<sequence>MIKNTEFTYWERKNGADIALLDITDGKAKIAYRRGVWIGPKFEIEIIAWPFEGETFPVQLDDDREEYIEVFGEKLYLGFMRMGNADVPTDEEQREYAEWWKKYKA</sequence>
<dbReference type="AlphaFoldDB" id="A0A0R1UE02"/>
<protein>
    <submittedName>
        <fullName evidence="1">Uncharacterized protein</fullName>
    </submittedName>
</protein>
<organism evidence="1 2">
    <name type="scientific">Limosilactobacillus ingluviei DSM 15946</name>
    <dbReference type="NCBI Taxonomy" id="1423760"/>
    <lineage>
        <taxon>Bacteria</taxon>
        <taxon>Bacillati</taxon>
        <taxon>Bacillota</taxon>
        <taxon>Bacilli</taxon>
        <taxon>Lactobacillales</taxon>
        <taxon>Lactobacillaceae</taxon>
        <taxon>Limosilactobacillus</taxon>
    </lineage>
</organism>
<dbReference type="Proteomes" id="UP000050816">
    <property type="component" value="Unassembled WGS sequence"/>
</dbReference>
<dbReference type="RefSeq" id="WP_056954088.1">
    <property type="nucleotide sequence ID" value="NZ_AZFK01000018.1"/>
</dbReference>
<evidence type="ECO:0000313" key="1">
    <source>
        <dbReference type="EMBL" id="KRL91670.1"/>
    </source>
</evidence>
<evidence type="ECO:0000313" key="2">
    <source>
        <dbReference type="Proteomes" id="UP000050816"/>
    </source>
</evidence>
<gene>
    <name evidence="1" type="ORF">FC43_GL001090</name>
</gene>
<reference evidence="1 2" key="1">
    <citation type="journal article" date="2015" name="Genome Announc.">
        <title>Expanding the biotechnology potential of lactobacilli through comparative genomics of 213 strains and associated genera.</title>
        <authorList>
            <person name="Sun Z."/>
            <person name="Harris H.M."/>
            <person name="McCann A."/>
            <person name="Guo C."/>
            <person name="Argimon S."/>
            <person name="Zhang W."/>
            <person name="Yang X."/>
            <person name="Jeffery I.B."/>
            <person name="Cooney J.C."/>
            <person name="Kagawa T.F."/>
            <person name="Liu W."/>
            <person name="Song Y."/>
            <person name="Salvetti E."/>
            <person name="Wrobel A."/>
            <person name="Rasinkangas P."/>
            <person name="Parkhill J."/>
            <person name="Rea M.C."/>
            <person name="O'Sullivan O."/>
            <person name="Ritari J."/>
            <person name="Douillard F.P."/>
            <person name="Paul Ross R."/>
            <person name="Yang R."/>
            <person name="Briner A.E."/>
            <person name="Felis G.E."/>
            <person name="de Vos W.M."/>
            <person name="Barrangou R."/>
            <person name="Klaenhammer T.R."/>
            <person name="Caufield P.W."/>
            <person name="Cui Y."/>
            <person name="Zhang H."/>
            <person name="O'Toole P.W."/>
        </authorList>
    </citation>
    <scope>NUCLEOTIDE SEQUENCE [LARGE SCALE GENOMIC DNA]</scope>
    <source>
        <strain evidence="1 2">DSM 15946</strain>
    </source>
</reference>